<dbReference type="InterPro" id="IPR036465">
    <property type="entry name" value="vWFA_dom_sf"/>
</dbReference>
<comment type="subcellular location">
    <subcellularLocation>
        <location evidence="2">Chromosome</location>
        <location evidence="2">Telomere</location>
    </subcellularLocation>
    <subcellularLocation>
        <location evidence="1">Nucleus</location>
    </subcellularLocation>
</comment>
<comment type="caution">
    <text evidence="20">The sequence shown here is derived from an EMBL/GenBank/DDBJ whole genome shotgun (WGS) entry which is preliminary data.</text>
</comment>
<dbReference type="InterPro" id="IPR006164">
    <property type="entry name" value="DNA_bd_Ku70/Ku80"/>
</dbReference>
<dbReference type="GO" id="GO:0006303">
    <property type="term" value="P:double-strand break repair via nonhomologous end joining"/>
    <property type="evidence" value="ECO:0007669"/>
    <property type="project" value="InterPro"/>
</dbReference>
<evidence type="ECO:0000256" key="14">
    <source>
        <dbReference type="ARBA" id="ARBA00023172"/>
    </source>
</evidence>
<dbReference type="Pfam" id="PF03730">
    <property type="entry name" value="Ku_C"/>
    <property type="match status" value="1"/>
</dbReference>
<keyword evidence="8" id="KW-0227">DNA damage</keyword>
<evidence type="ECO:0000256" key="6">
    <source>
        <dbReference type="ARBA" id="ARBA00022454"/>
    </source>
</evidence>
<dbReference type="AlphaFoldDB" id="A0A1E3J1J3"/>
<dbReference type="SMART" id="SM00559">
    <property type="entry name" value="Ku78"/>
    <property type="match status" value="1"/>
</dbReference>
<evidence type="ECO:0000256" key="5">
    <source>
        <dbReference type="ARBA" id="ARBA00021796"/>
    </source>
</evidence>
<dbReference type="Gene3D" id="1.10.1600.10">
    <property type="match status" value="1"/>
</dbReference>
<dbReference type="EC" id="3.6.4.12" evidence="4"/>
<dbReference type="CDD" id="cd00788">
    <property type="entry name" value="KU70"/>
    <property type="match status" value="1"/>
</dbReference>
<evidence type="ECO:0000256" key="1">
    <source>
        <dbReference type="ARBA" id="ARBA00004123"/>
    </source>
</evidence>
<evidence type="ECO:0000256" key="13">
    <source>
        <dbReference type="ARBA" id="ARBA00023125"/>
    </source>
</evidence>
<keyword evidence="14" id="KW-0233">DNA recombination</keyword>
<evidence type="ECO:0000256" key="3">
    <source>
        <dbReference type="ARBA" id="ARBA00005240"/>
    </source>
</evidence>
<evidence type="ECO:0000313" key="21">
    <source>
        <dbReference type="Proteomes" id="UP000094819"/>
    </source>
</evidence>
<keyword evidence="9" id="KW-0378">Hydrolase</keyword>
<dbReference type="Gene3D" id="3.40.50.410">
    <property type="entry name" value="von Willebrand factor, type A domain"/>
    <property type="match status" value="1"/>
</dbReference>
<dbReference type="PIRSF" id="PIRSF003033">
    <property type="entry name" value="Ku70"/>
    <property type="match status" value="1"/>
</dbReference>
<evidence type="ECO:0000256" key="18">
    <source>
        <dbReference type="SAM" id="MobiDB-lite"/>
    </source>
</evidence>
<evidence type="ECO:0000256" key="15">
    <source>
        <dbReference type="ARBA" id="ARBA00023204"/>
    </source>
</evidence>
<keyword evidence="16" id="KW-0539">Nucleus</keyword>
<comment type="similarity">
    <text evidence="3">Belongs to the ku70 family.</text>
</comment>
<evidence type="ECO:0000256" key="17">
    <source>
        <dbReference type="ARBA" id="ARBA00031811"/>
    </source>
</evidence>
<dbReference type="GO" id="GO:0005524">
    <property type="term" value="F:ATP binding"/>
    <property type="evidence" value="ECO:0007669"/>
    <property type="project" value="UniProtKB-KW"/>
</dbReference>
<dbReference type="GO" id="GO:0000723">
    <property type="term" value="P:telomere maintenance"/>
    <property type="evidence" value="ECO:0007669"/>
    <property type="project" value="InterPro"/>
</dbReference>
<dbReference type="GO" id="GO:0016787">
    <property type="term" value="F:hydrolase activity"/>
    <property type="evidence" value="ECO:0007669"/>
    <property type="project" value="UniProtKB-KW"/>
</dbReference>
<organism evidence="20 21">
    <name type="scientific">Cryptococcus wingfieldii CBS 7118</name>
    <dbReference type="NCBI Taxonomy" id="1295528"/>
    <lineage>
        <taxon>Eukaryota</taxon>
        <taxon>Fungi</taxon>
        <taxon>Dikarya</taxon>
        <taxon>Basidiomycota</taxon>
        <taxon>Agaricomycotina</taxon>
        <taxon>Tremellomycetes</taxon>
        <taxon>Tremellales</taxon>
        <taxon>Cryptococcaceae</taxon>
        <taxon>Cryptococcus</taxon>
    </lineage>
</organism>
<protein>
    <recommendedName>
        <fullName evidence="5">ATP-dependent DNA helicase II subunit 1</fullName>
        <ecNumber evidence="4">3.6.4.12</ecNumber>
    </recommendedName>
    <alternativeName>
        <fullName evidence="17">ATP-dependent DNA helicase II subunit Ku70</fullName>
    </alternativeName>
</protein>
<evidence type="ECO:0000256" key="7">
    <source>
        <dbReference type="ARBA" id="ARBA00022741"/>
    </source>
</evidence>
<dbReference type="InterPro" id="IPR005160">
    <property type="entry name" value="Ku_C"/>
</dbReference>
<dbReference type="GO" id="GO:0000781">
    <property type="term" value="C:chromosome, telomeric region"/>
    <property type="evidence" value="ECO:0007669"/>
    <property type="project" value="UniProtKB-SubCell"/>
</dbReference>
<evidence type="ECO:0000256" key="9">
    <source>
        <dbReference type="ARBA" id="ARBA00022801"/>
    </source>
</evidence>
<gene>
    <name evidence="20" type="ORF">L198_04881</name>
</gene>
<dbReference type="GO" id="GO:0003678">
    <property type="term" value="F:DNA helicase activity"/>
    <property type="evidence" value="ECO:0007669"/>
    <property type="project" value="UniProtKB-EC"/>
</dbReference>
<dbReference type="SUPFAM" id="SSF53300">
    <property type="entry name" value="vWA-like"/>
    <property type="match status" value="1"/>
</dbReference>
<evidence type="ECO:0000256" key="4">
    <source>
        <dbReference type="ARBA" id="ARBA00012551"/>
    </source>
</evidence>
<dbReference type="Proteomes" id="UP000094819">
    <property type="component" value="Unassembled WGS sequence"/>
</dbReference>
<feature type="domain" description="Ku" evidence="19">
    <location>
        <begin position="422"/>
        <end position="573"/>
    </location>
</feature>
<keyword evidence="11" id="KW-0067">ATP-binding</keyword>
<evidence type="ECO:0000256" key="2">
    <source>
        <dbReference type="ARBA" id="ARBA00004574"/>
    </source>
</evidence>
<dbReference type="GeneID" id="30194094"/>
<keyword evidence="15" id="KW-0234">DNA repair</keyword>
<evidence type="ECO:0000256" key="10">
    <source>
        <dbReference type="ARBA" id="ARBA00022806"/>
    </source>
</evidence>
<dbReference type="GO" id="GO:0006310">
    <property type="term" value="P:DNA recombination"/>
    <property type="evidence" value="ECO:0007669"/>
    <property type="project" value="UniProtKB-KW"/>
</dbReference>
<keyword evidence="10" id="KW-0347">Helicase</keyword>
<keyword evidence="6" id="KW-0158">Chromosome</keyword>
<keyword evidence="13" id="KW-0238">DNA-binding</keyword>
<dbReference type="OrthoDB" id="761538at2759"/>
<dbReference type="InterPro" id="IPR016194">
    <property type="entry name" value="SPOC-like_C_dom_sf"/>
</dbReference>
<keyword evidence="12" id="KW-0779">Telomere</keyword>
<dbReference type="GO" id="GO:0003684">
    <property type="term" value="F:damaged DNA binding"/>
    <property type="evidence" value="ECO:0007669"/>
    <property type="project" value="InterPro"/>
</dbReference>
<accession>A0A1E3J1J3</accession>
<keyword evidence="21" id="KW-1185">Reference proteome</keyword>
<dbReference type="RefSeq" id="XP_019031016.1">
    <property type="nucleotide sequence ID" value="XM_019176984.1"/>
</dbReference>
<name>A0A1E3J1J3_9TREE</name>
<keyword evidence="7" id="KW-0547">Nucleotide-binding</keyword>
<dbReference type="PANTHER" id="PTHR12604">
    <property type="entry name" value="KU AUTOANTIGEN DNA HELICASE"/>
    <property type="match status" value="1"/>
</dbReference>
<evidence type="ECO:0000256" key="12">
    <source>
        <dbReference type="ARBA" id="ARBA00022895"/>
    </source>
</evidence>
<feature type="region of interest" description="Disordered" evidence="18">
    <location>
        <begin position="396"/>
        <end position="418"/>
    </location>
</feature>
<dbReference type="InterPro" id="IPR006165">
    <property type="entry name" value="Ku70"/>
</dbReference>
<dbReference type="PANTHER" id="PTHR12604:SF2">
    <property type="entry name" value="X-RAY REPAIR CROSS-COMPLEMENTING PROTEIN 6"/>
    <property type="match status" value="1"/>
</dbReference>
<evidence type="ECO:0000259" key="19">
    <source>
        <dbReference type="SMART" id="SM00559"/>
    </source>
</evidence>
<dbReference type="Pfam" id="PF03731">
    <property type="entry name" value="Ku_N"/>
    <property type="match status" value="1"/>
</dbReference>
<evidence type="ECO:0000256" key="8">
    <source>
        <dbReference type="ARBA" id="ARBA00022763"/>
    </source>
</evidence>
<sequence length="755" mass="84241">MSSYVGKGTVPSWDALTKETPDEEADYGDYTYASRDHVLFCIDASATMHKPFPDYKDEQGITVKGKSALHQALEVVMRIQRSKVISGPNDSVALLLYNVDPSVVTESPGNHETGTFAYQSLRTINAEEMKKLVQLVAAAKEEYENQNPKEDSQEPEILGETFRPIAKSEEMNIANVLRACMFLFRDGGVALAGKKRIFLITDQDTPVGADGNRAPARTAIIDLGGYDVSIDTFFIDHPGHKFNPNVFWNDILQRDYGQIDEDEDPDADGLAKLEEVMNNLVIKYAPKRAQFHVPLKFGGKDGDIVIGITGFSLISEQTKGQPKKVIMSGPVVQEVEQKTGYTSSKTGTLLSANEVASAFEVGDEGKIRNVLEPNWFEGSDQEDERQEMLDDVLQEEKERRMREDDEGGGGSDDDKERYKDQAGQYMSQKGKSRVVARTRLQFSPEEVAQLRAVGVDPQIKILGFQSPDNARLEHSIKHATFIYPDEDKYTGSTRAFAALLKSCLKLNRHAIALCRLRTNWTPFFGLLIPQEEVLGSDGAQEYPPGFHVIPMPFKDDIRGKWPKATDNIPANETQKESMVNIVRRLRFKSGIYNPDAYPNPSLAYHYAQLQAFAFEEDLDPEDPDFVEELDRTRPKVKGQHKTAGAFMEEFNKAVELDERADRAEALAGGKKRGGKKKEDKVINEEDLPNVRGMYLQGQMGKLKVAELNDFAQYYNVPLEGKLKANLIDSISAFLKAEIDGGGAKEGDGKKKARKV</sequence>
<dbReference type="InterPro" id="IPR005161">
    <property type="entry name" value="Ku_N"/>
</dbReference>
<dbReference type="EMBL" id="AWGH01000014">
    <property type="protein sequence ID" value="ODN94737.1"/>
    <property type="molecule type" value="Genomic_DNA"/>
</dbReference>
<evidence type="ECO:0000313" key="20">
    <source>
        <dbReference type="EMBL" id="ODN94737.1"/>
    </source>
</evidence>
<evidence type="ECO:0000256" key="11">
    <source>
        <dbReference type="ARBA" id="ARBA00022840"/>
    </source>
</evidence>
<dbReference type="InterPro" id="IPR047087">
    <property type="entry name" value="KU70_core_dom"/>
</dbReference>
<dbReference type="Pfam" id="PF02735">
    <property type="entry name" value="Ku"/>
    <property type="match status" value="1"/>
</dbReference>
<reference evidence="20 21" key="1">
    <citation type="submission" date="2016-06" db="EMBL/GenBank/DDBJ databases">
        <title>Evolution of pathogenesis and genome organization in the Tremellales.</title>
        <authorList>
            <person name="Cuomo C."/>
            <person name="Litvintseva A."/>
            <person name="Heitman J."/>
            <person name="Chen Y."/>
            <person name="Sun S."/>
            <person name="Springer D."/>
            <person name="Dromer F."/>
            <person name="Young S."/>
            <person name="Zeng Q."/>
            <person name="Chapman S."/>
            <person name="Gujja S."/>
            <person name="Saif S."/>
            <person name="Birren B."/>
        </authorList>
    </citation>
    <scope>NUCLEOTIDE SEQUENCE [LARGE SCALE GENOMIC DNA]</scope>
    <source>
        <strain evidence="20 21">CBS 7118</strain>
    </source>
</reference>
<dbReference type="SUPFAM" id="SSF100939">
    <property type="entry name" value="SPOC domain-like"/>
    <property type="match status" value="1"/>
</dbReference>
<evidence type="ECO:0000256" key="16">
    <source>
        <dbReference type="ARBA" id="ARBA00023242"/>
    </source>
</evidence>
<dbReference type="Gene3D" id="2.40.290.10">
    <property type="match status" value="1"/>
</dbReference>
<dbReference type="GO" id="GO:0003690">
    <property type="term" value="F:double-stranded DNA binding"/>
    <property type="evidence" value="ECO:0007669"/>
    <property type="project" value="TreeGrafter"/>
</dbReference>
<dbReference type="GO" id="GO:0042162">
    <property type="term" value="F:telomeric DNA binding"/>
    <property type="evidence" value="ECO:0007669"/>
    <property type="project" value="InterPro"/>
</dbReference>
<dbReference type="GO" id="GO:0043564">
    <property type="term" value="C:Ku70:Ku80 complex"/>
    <property type="evidence" value="ECO:0007669"/>
    <property type="project" value="InterPro"/>
</dbReference>
<proteinExistence type="inferred from homology"/>